<proteinExistence type="predicted"/>
<dbReference type="AlphaFoldDB" id="A0A149PYU1"/>
<sequence>MAEQLFQYGVYSIHVRPLELSGARWDAEYEIRHREKAVKPWTTVGGDAGYADQAEAVDSAHRQAVDDIDHGAGIPKPHVFP</sequence>
<reference evidence="1 2" key="1">
    <citation type="journal article" date="2015" name="Int. J. Syst. Evol. Microbiol.">
        <title>Burkholderia monticola sp. nov., isolated from mountain soil.</title>
        <authorList>
            <person name="Baek I."/>
            <person name="Seo B."/>
            <person name="Lee I."/>
            <person name="Yi H."/>
            <person name="Chun J."/>
        </authorList>
    </citation>
    <scope>NUCLEOTIDE SEQUENCE [LARGE SCALE GENOMIC DNA]</scope>
    <source>
        <strain evidence="1 2">JC2948</strain>
    </source>
</reference>
<comment type="caution">
    <text evidence="1">The sequence shown here is derived from an EMBL/GenBank/DDBJ whole genome shotgun (WGS) entry which is preliminary data.</text>
</comment>
<dbReference type="OrthoDB" id="9104504at2"/>
<dbReference type="STRING" id="1399968.CI15_07195"/>
<dbReference type="EMBL" id="LRBG01000004">
    <property type="protein sequence ID" value="KXU90179.1"/>
    <property type="molecule type" value="Genomic_DNA"/>
</dbReference>
<keyword evidence="2" id="KW-1185">Reference proteome</keyword>
<name>A0A149PYU1_9BURK</name>
<organism evidence="1 2">
    <name type="scientific">Paraburkholderia monticola</name>
    <dbReference type="NCBI Taxonomy" id="1399968"/>
    <lineage>
        <taxon>Bacteria</taxon>
        <taxon>Pseudomonadati</taxon>
        <taxon>Pseudomonadota</taxon>
        <taxon>Betaproteobacteria</taxon>
        <taxon>Burkholderiales</taxon>
        <taxon>Burkholderiaceae</taxon>
        <taxon>Paraburkholderia</taxon>
    </lineage>
</organism>
<gene>
    <name evidence="1" type="ORF">CI15_07195</name>
</gene>
<dbReference type="Proteomes" id="UP000075613">
    <property type="component" value="Unassembled WGS sequence"/>
</dbReference>
<evidence type="ECO:0000313" key="1">
    <source>
        <dbReference type="EMBL" id="KXU90179.1"/>
    </source>
</evidence>
<dbReference type="RefSeq" id="WP_062125612.1">
    <property type="nucleotide sequence ID" value="NZ_LRBG01000004.1"/>
</dbReference>
<accession>A0A149PYU1</accession>
<protein>
    <submittedName>
        <fullName evidence="1">Uncharacterized protein</fullName>
    </submittedName>
</protein>
<evidence type="ECO:0000313" key="2">
    <source>
        <dbReference type="Proteomes" id="UP000075613"/>
    </source>
</evidence>